<evidence type="ECO:0000256" key="9">
    <source>
        <dbReference type="ARBA" id="ARBA00023159"/>
    </source>
</evidence>
<dbReference type="PANTHER" id="PTHR30126:SF25">
    <property type="entry name" value="HTH-TYPE TRANSCRIPTIONAL REGULATOR METR"/>
    <property type="match status" value="1"/>
</dbReference>
<comment type="caution">
    <text evidence="13">The sequence shown here is derived from an EMBL/GenBank/DDBJ whole genome shotgun (WGS) entry which is preliminary data.</text>
</comment>
<dbReference type="PANTHER" id="PTHR30126">
    <property type="entry name" value="HTH-TYPE TRANSCRIPTIONAL REGULATOR"/>
    <property type="match status" value="1"/>
</dbReference>
<evidence type="ECO:0000256" key="2">
    <source>
        <dbReference type="ARBA" id="ARBA00009437"/>
    </source>
</evidence>
<dbReference type="EMBL" id="PVNP01000142">
    <property type="protein sequence ID" value="PRO73134.1"/>
    <property type="molecule type" value="Genomic_DNA"/>
</dbReference>
<evidence type="ECO:0000313" key="14">
    <source>
        <dbReference type="Proteomes" id="UP000238949"/>
    </source>
</evidence>
<accession>A0A2S9V9N2</accession>
<evidence type="ECO:0000256" key="8">
    <source>
        <dbReference type="ARBA" id="ARBA00023125"/>
    </source>
</evidence>
<dbReference type="InterPro" id="IPR005119">
    <property type="entry name" value="LysR_subst-bd"/>
</dbReference>
<dbReference type="InterPro" id="IPR037406">
    <property type="entry name" value="MetR_PBP2"/>
</dbReference>
<comment type="similarity">
    <text evidence="2">Belongs to the LysR transcriptional regulatory family.</text>
</comment>
<dbReference type="Gene3D" id="1.10.10.10">
    <property type="entry name" value="Winged helix-like DNA-binding domain superfamily/Winged helix DNA-binding domain"/>
    <property type="match status" value="1"/>
</dbReference>
<dbReference type="Proteomes" id="UP000238949">
    <property type="component" value="Unassembled WGS sequence"/>
</dbReference>
<dbReference type="GO" id="GO:0005737">
    <property type="term" value="C:cytoplasm"/>
    <property type="evidence" value="ECO:0007669"/>
    <property type="project" value="UniProtKB-SubCell"/>
</dbReference>
<dbReference type="InterPro" id="IPR036388">
    <property type="entry name" value="WH-like_DNA-bd_sf"/>
</dbReference>
<dbReference type="RefSeq" id="WP_105934915.1">
    <property type="nucleotide sequence ID" value="NZ_PVNP01000142.1"/>
</dbReference>
<dbReference type="Pfam" id="PF00126">
    <property type="entry name" value="HTH_1"/>
    <property type="match status" value="1"/>
</dbReference>
<dbReference type="PRINTS" id="PR00039">
    <property type="entry name" value="HTHLYSR"/>
</dbReference>
<keyword evidence="4" id="KW-0963">Cytoplasm</keyword>
<keyword evidence="11" id="KW-0486">Methionine biosynthesis</keyword>
<name>A0A2S9V9N2_9ALTE</name>
<keyword evidence="10" id="KW-0804">Transcription</keyword>
<reference evidence="14" key="1">
    <citation type="journal article" date="2020" name="Int. J. Syst. Evol. Microbiol.">
        <title>Alteromonas alba sp. nov., a marine bacterium isolated from the seawater of the West Pacific Ocean.</title>
        <authorList>
            <person name="Sun C."/>
            <person name="Wu Y.-H."/>
            <person name="Xamxidin M."/>
            <person name="Cheng H."/>
            <person name="Xu X.-W."/>
        </authorList>
    </citation>
    <scope>NUCLEOTIDE SEQUENCE [LARGE SCALE GENOMIC DNA]</scope>
    <source>
        <strain evidence="14">190</strain>
    </source>
</reference>
<evidence type="ECO:0000256" key="7">
    <source>
        <dbReference type="ARBA" id="ARBA00023015"/>
    </source>
</evidence>
<dbReference type="CDD" id="cd08441">
    <property type="entry name" value="PBP2_MetR"/>
    <property type="match status" value="1"/>
</dbReference>
<dbReference type="SUPFAM" id="SSF53850">
    <property type="entry name" value="Periplasmic binding protein-like II"/>
    <property type="match status" value="1"/>
</dbReference>
<evidence type="ECO:0000259" key="12">
    <source>
        <dbReference type="PROSITE" id="PS50931"/>
    </source>
</evidence>
<sequence length="300" mass="34103">MIERFHLQLLTAVDEYGTLTLAAEKLFLSQSALSHSIKKLEQQLGTPVWEKDGRKLRLTQAGRQILILAKRLLPQFEHTELLLTQIAKGQRGSLRIGMECHPCYQWLLKVVSPFLDTWPGVEVDVKQEFQFGGMRALYDYDIDVLVTPDPLFKSGVTFEPVFDFEQRLVVSHNHPLAKLEQIEPHDLQNETLITYPVEPQRLDIFSQFLAPAGCTVKRHRHIEATEIMLQMVSAGRGVAALPGWLVDTYAESLQLVSLQLGDEGIMKHIYLGMRNNDVNIDYIADFVRLAKQTVNQADKA</sequence>
<dbReference type="GO" id="GO:0000976">
    <property type="term" value="F:transcription cis-regulatory region binding"/>
    <property type="evidence" value="ECO:0007669"/>
    <property type="project" value="TreeGrafter"/>
</dbReference>
<dbReference type="SUPFAM" id="SSF46785">
    <property type="entry name" value="Winged helix' DNA-binding domain"/>
    <property type="match status" value="1"/>
</dbReference>
<dbReference type="OrthoDB" id="155872at2"/>
<dbReference type="GO" id="GO:0009086">
    <property type="term" value="P:methionine biosynthetic process"/>
    <property type="evidence" value="ECO:0007669"/>
    <property type="project" value="UniProtKB-KW"/>
</dbReference>
<evidence type="ECO:0000256" key="10">
    <source>
        <dbReference type="ARBA" id="ARBA00023163"/>
    </source>
</evidence>
<dbReference type="InterPro" id="IPR000847">
    <property type="entry name" value="LysR_HTH_N"/>
</dbReference>
<dbReference type="Gene3D" id="3.40.190.10">
    <property type="entry name" value="Periplasmic binding protein-like II"/>
    <property type="match status" value="1"/>
</dbReference>
<keyword evidence="14" id="KW-1185">Reference proteome</keyword>
<organism evidence="13 14">
    <name type="scientific">Alteromonas alba</name>
    <dbReference type="NCBI Taxonomy" id="2079529"/>
    <lineage>
        <taxon>Bacteria</taxon>
        <taxon>Pseudomonadati</taxon>
        <taxon>Pseudomonadota</taxon>
        <taxon>Gammaproteobacteria</taxon>
        <taxon>Alteromonadales</taxon>
        <taxon>Alteromonadaceae</taxon>
        <taxon>Alteromonas/Salinimonas group</taxon>
        <taxon>Alteromonas</taxon>
    </lineage>
</organism>
<keyword evidence="7" id="KW-0805">Transcription regulation</keyword>
<evidence type="ECO:0000256" key="6">
    <source>
        <dbReference type="ARBA" id="ARBA00022605"/>
    </source>
</evidence>
<dbReference type="Pfam" id="PF03466">
    <property type="entry name" value="LysR_substrate"/>
    <property type="match status" value="1"/>
</dbReference>
<gene>
    <name evidence="13" type="ORF">C6Y40_12835</name>
</gene>
<keyword evidence="8" id="KW-0238">DNA-binding</keyword>
<dbReference type="AlphaFoldDB" id="A0A2S9V9N2"/>
<dbReference type="GO" id="GO:0003700">
    <property type="term" value="F:DNA-binding transcription factor activity"/>
    <property type="evidence" value="ECO:0007669"/>
    <property type="project" value="InterPro"/>
</dbReference>
<evidence type="ECO:0000256" key="1">
    <source>
        <dbReference type="ARBA" id="ARBA00004496"/>
    </source>
</evidence>
<keyword evidence="9" id="KW-0010">Activator</keyword>
<evidence type="ECO:0000256" key="3">
    <source>
        <dbReference type="ARBA" id="ARBA00019365"/>
    </source>
</evidence>
<protein>
    <recommendedName>
        <fullName evidence="3">HTH-type transcriptional regulator MetR</fullName>
    </recommendedName>
</protein>
<proteinExistence type="inferred from homology"/>
<keyword evidence="6" id="KW-0028">Amino-acid biosynthesis</keyword>
<comment type="subcellular location">
    <subcellularLocation>
        <location evidence="1">Cytoplasm</location>
    </subcellularLocation>
</comment>
<dbReference type="PROSITE" id="PS50931">
    <property type="entry name" value="HTH_LYSR"/>
    <property type="match status" value="1"/>
</dbReference>
<evidence type="ECO:0000313" key="13">
    <source>
        <dbReference type="EMBL" id="PRO73134.1"/>
    </source>
</evidence>
<feature type="domain" description="HTH lysR-type" evidence="12">
    <location>
        <begin position="1"/>
        <end position="59"/>
    </location>
</feature>
<evidence type="ECO:0000256" key="11">
    <source>
        <dbReference type="ARBA" id="ARBA00023167"/>
    </source>
</evidence>
<evidence type="ECO:0000256" key="5">
    <source>
        <dbReference type="ARBA" id="ARBA00022491"/>
    </source>
</evidence>
<dbReference type="InterPro" id="IPR036390">
    <property type="entry name" value="WH_DNA-bd_sf"/>
</dbReference>
<evidence type="ECO:0000256" key="4">
    <source>
        <dbReference type="ARBA" id="ARBA00022490"/>
    </source>
</evidence>
<keyword evidence="5" id="KW-0678">Repressor</keyword>